<proteinExistence type="predicted"/>
<evidence type="ECO:0000313" key="2">
    <source>
        <dbReference type="EMBL" id="EJW01284.1"/>
    </source>
</evidence>
<sequence>MNLIKATNKDDCVMGYFSTKYDAGIKNLKFKNDMTIIQILTCLLSILFRKCFLLSIVSIVFDCEFVVTKFSTSRTKMVIFNIMTKIYAFYLIHLFLKELKLKKILDEEKKVEYCKRIKKNRKCAQILKELNRKFVIFTTASYYNSKKANVEKYNWNKMTM</sequence>
<dbReference type="AlphaFoldDB" id="J9D127"/>
<keyword evidence="1" id="KW-1133">Transmembrane helix</keyword>
<evidence type="ECO:0000313" key="3">
    <source>
        <dbReference type="Proteomes" id="UP000003163"/>
    </source>
</evidence>
<dbReference type="Proteomes" id="UP000003163">
    <property type="component" value="Unassembled WGS sequence"/>
</dbReference>
<organism evidence="2 3">
    <name type="scientific">Edhazardia aedis (strain USNM 41457)</name>
    <name type="common">Microsporidian parasite</name>
    <dbReference type="NCBI Taxonomy" id="1003232"/>
    <lineage>
        <taxon>Eukaryota</taxon>
        <taxon>Fungi</taxon>
        <taxon>Fungi incertae sedis</taxon>
        <taxon>Microsporidia</taxon>
        <taxon>Edhazardia</taxon>
    </lineage>
</organism>
<feature type="transmembrane region" description="Helical" evidence="1">
    <location>
        <begin position="36"/>
        <end position="57"/>
    </location>
</feature>
<keyword evidence="1" id="KW-0472">Membrane</keyword>
<accession>J9D127</accession>
<reference evidence="3" key="2">
    <citation type="submission" date="2015-07" db="EMBL/GenBank/DDBJ databases">
        <title>Contrasting host-pathogen interactions and genome evolution in two generalist and specialist microsporidian pathogens of mosquitoes.</title>
        <authorList>
            <consortium name="The Broad Institute Genomics Platform"/>
            <consortium name="The Broad Institute Genome Sequencing Center for Infectious Disease"/>
            <person name="Cuomo C.A."/>
            <person name="Sanscrainte N.D."/>
            <person name="Goldberg J.M."/>
            <person name="Heiman D."/>
            <person name="Young S."/>
            <person name="Zeng Q."/>
            <person name="Becnel J.J."/>
            <person name="Birren B.W."/>
        </authorList>
    </citation>
    <scope>NUCLEOTIDE SEQUENCE [LARGE SCALE GENOMIC DNA]</scope>
    <source>
        <strain evidence="3">USNM 41457</strain>
    </source>
</reference>
<dbReference type="EMBL" id="AFBI03000006">
    <property type="protein sequence ID" value="EJW01284.1"/>
    <property type="molecule type" value="Genomic_DNA"/>
</dbReference>
<dbReference type="HOGENOM" id="CLU_1660731_0_0_1"/>
<name>J9D127_EDHAE</name>
<keyword evidence="3" id="KW-1185">Reference proteome</keyword>
<feature type="transmembrane region" description="Helical" evidence="1">
    <location>
        <begin position="77"/>
        <end position="96"/>
    </location>
</feature>
<keyword evidence="1" id="KW-0812">Transmembrane</keyword>
<evidence type="ECO:0000256" key="1">
    <source>
        <dbReference type="SAM" id="Phobius"/>
    </source>
</evidence>
<gene>
    <name evidence="2" type="ORF">EDEG_00518</name>
</gene>
<dbReference type="VEuPathDB" id="MicrosporidiaDB:EDEG_00518"/>
<reference evidence="2 3" key="1">
    <citation type="submission" date="2011-08" db="EMBL/GenBank/DDBJ databases">
        <authorList>
            <person name="Liu Z.J."/>
            <person name="Shi F.L."/>
            <person name="Lu J.Q."/>
            <person name="Li M."/>
            <person name="Wang Z.L."/>
        </authorList>
    </citation>
    <scope>NUCLEOTIDE SEQUENCE [LARGE SCALE GENOMIC DNA]</scope>
    <source>
        <strain evidence="2 3">USNM 41457</strain>
    </source>
</reference>
<protein>
    <submittedName>
        <fullName evidence="2">Uncharacterized protein</fullName>
    </submittedName>
</protein>
<dbReference type="InParanoid" id="J9D127"/>
<comment type="caution">
    <text evidence="2">The sequence shown here is derived from an EMBL/GenBank/DDBJ whole genome shotgun (WGS) entry which is preliminary data.</text>
</comment>